<accession>A0A1I0E5P9</accession>
<dbReference type="RefSeq" id="WP_090443922.1">
    <property type="nucleotide sequence ID" value="NZ_FOHU01000010.1"/>
</dbReference>
<name>A0A1I0E5P9_9FIRM</name>
<reference evidence="3 4" key="1">
    <citation type="submission" date="2016-10" db="EMBL/GenBank/DDBJ databases">
        <authorList>
            <person name="de Groot N.N."/>
        </authorList>
    </citation>
    <scope>NUCLEOTIDE SEQUENCE [LARGE SCALE GENOMIC DNA]</scope>
    <source>
        <strain evidence="3 4">DSM 18979</strain>
    </source>
</reference>
<organism evidence="3 4">
    <name type="scientific">Natronincola peptidivorans</name>
    <dbReference type="NCBI Taxonomy" id="426128"/>
    <lineage>
        <taxon>Bacteria</taxon>
        <taxon>Bacillati</taxon>
        <taxon>Bacillota</taxon>
        <taxon>Clostridia</taxon>
        <taxon>Peptostreptococcales</taxon>
        <taxon>Natronincolaceae</taxon>
        <taxon>Natronincola</taxon>
    </lineage>
</organism>
<feature type="region of interest" description="Disordered" evidence="1">
    <location>
        <begin position="41"/>
        <end position="65"/>
    </location>
</feature>
<evidence type="ECO:0000256" key="2">
    <source>
        <dbReference type="SAM" id="SignalP"/>
    </source>
</evidence>
<dbReference type="Proteomes" id="UP000199568">
    <property type="component" value="Unassembled WGS sequence"/>
</dbReference>
<sequence length="201" mass="22910">MKKILRIILICLMIVSLIGCSQQASNQKSEEELREEIRAEMEAQAAKEAEDQAKREAEEKSKFENETTHGTYVNFNEYEAVIAHFYDGVNKDKLDIIEYNVGPKESFNVGTYTLQFAVFGKIENVRFDYHLGMFADPDPIFPIGTIENALVIVHAELPLDGAHIMVTGTVGGREIEFILYEWRMDPDVTPVEENIYKIAKE</sequence>
<evidence type="ECO:0000313" key="3">
    <source>
        <dbReference type="EMBL" id="SET40313.1"/>
    </source>
</evidence>
<feature type="signal peptide" evidence="2">
    <location>
        <begin position="1"/>
        <end position="24"/>
    </location>
</feature>
<proteinExistence type="predicted"/>
<dbReference type="EMBL" id="FOHU01000010">
    <property type="protein sequence ID" value="SET40313.1"/>
    <property type="molecule type" value="Genomic_DNA"/>
</dbReference>
<dbReference type="AlphaFoldDB" id="A0A1I0E5P9"/>
<dbReference type="OrthoDB" id="9758793at2"/>
<evidence type="ECO:0000256" key="1">
    <source>
        <dbReference type="SAM" id="MobiDB-lite"/>
    </source>
</evidence>
<evidence type="ECO:0008006" key="5">
    <source>
        <dbReference type="Google" id="ProtNLM"/>
    </source>
</evidence>
<dbReference type="PROSITE" id="PS51257">
    <property type="entry name" value="PROKAR_LIPOPROTEIN"/>
    <property type="match status" value="1"/>
</dbReference>
<protein>
    <recommendedName>
        <fullName evidence="5">Lipoprotein</fullName>
    </recommendedName>
</protein>
<gene>
    <name evidence="3" type="ORF">SAMN05660297_02286</name>
</gene>
<dbReference type="STRING" id="426128.SAMN05660297_02286"/>
<keyword evidence="4" id="KW-1185">Reference proteome</keyword>
<feature type="chain" id="PRO_5039471294" description="Lipoprotein" evidence="2">
    <location>
        <begin position="25"/>
        <end position="201"/>
    </location>
</feature>
<keyword evidence="2" id="KW-0732">Signal</keyword>
<evidence type="ECO:0000313" key="4">
    <source>
        <dbReference type="Proteomes" id="UP000199568"/>
    </source>
</evidence>